<dbReference type="GO" id="GO:0004674">
    <property type="term" value="F:protein serine/threonine kinase activity"/>
    <property type="evidence" value="ECO:0007669"/>
    <property type="project" value="TreeGrafter"/>
</dbReference>
<name>A0A975J151_9BACT</name>
<evidence type="ECO:0000313" key="7">
    <source>
        <dbReference type="EMBL" id="QUE52113.1"/>
    </source>
</evidence>
<evidence type="ECO:0000259" key="6">
    <source>
        <dbReference type="PROSITE" id="PS50011"/>
    </source>
</evidence>
<keyword evidence="5" id="KW-0812">Transmembrane</keyword>
<evidence type="ECO:0000256" key="4">
    <source>
        <dbReference type="ARBA" id="ARBA00022840"/>
    </source>
</evidence>
<sequence>MYAAHDESDVKLAVKVFHGMAINRALLQKTTARLEAAGWPSGVMQVVSADLESRPALIVMPWMADPAEDGHGVPRTLQNRLADFPGERSWPMVLDLARALAVFHNVQVAHGNLKPSNVFFDDEEKLSIADWSLGNMPGVTHADYSDAYLYQSPEQLRDPDGYLDEKGYRWDVFAFGVLAYRLITGAFPRCNETFLQVAPPPGDIRRDSAIHADLHKIARKLEADANVTWPDEAANPVEAGYREWIVRCLALDAAQRPATLAEVVRGFERVEEQVATETHRDQLLDQRRRADHRAWRALFAMGTAAALALVLGGLWQISLALLRKEKAAHTEDVRELKAKTDSAVTARDQAVKGESEAKQTLEHERDVALARLEASRAIGDHLFEWAMEKGHRSLPPLDGRELRLLRLERYFDDFLKRTADVTSLDDERARVKLELAEVSLAAGDANAAQTRLGDALEAWKNRPTDAAWKLRIGTDRLLLALLRQAKDDPGTAAAFVEARQILGSVPQGEVDADRLQQLMAVLDFHEAQLLAQGGKGDAKALEQLMRATQTLNRLVDQRPDVAVLRSELASCYLSSATILDGMGSLGDAREVRNLAAAELIKLLKEKPGDPKLRLELAGCYGAMAEAAVLSGDVASADSLSKQATGLLEALLREQPDNTEALSRLGAQRWIRAGLLRDSGKTDEAMNMVDDGIRMLEGARASDAANGTVAYRLALLWWQKGRMVGAAGKTDDELFLITKARDALNGLMERTEYGLIRGDQLKKSVAYLLGDLGHAQQLAGKNDEAKKTFAQAVIAWETLVKAQPRSEEAEEALSWCRQRLKEMP</sequence>
<dbReference type="EMBL" id="CP073100">
    <property type="protein sequence ID" value="QUE52113.1"/>
    <property type="molecule type" value="Genomic_DNA"/>
</dbReference>
<dbReference type="Proteomes" id="UP000676169">
    <property type="component" value="Chromosome"/>
</dbReference>
<evidence type="ECO:0000313" key="8">
    <source>
        <dbReference type="Proteomes" id="UP000676169"/>
    </source>
</evidence>
<accession>A0A975J151</accession>
<protein>
    <submittedName>
        <fullName evidence="7">Protein kinase</fullName>
    </submittedName>
</protein>
<dbReference type="InterPro" id="IPR000719">
    <property type="entry name" value="Prot_kinase_dom"/>
</dbReference>
<dbReference type="Gene3D" id="1.10.510.10">
    <property type="entry name" value="Transferase(Phosphotransferase) domain 1"/>
    <property type="match status" value="1"/>
</dbReference>
<dbReference type="SUPFAM" id="SSF48452">
    <property type="entry name" value="TPR-like"/>
    <property type="match status" value="1"/>
</dbReference>
<dbReference type="PANTHER" id="PTHR43289:SF6">
    <property type="entry name" value="SERINE_THREONINE-PROTEIN KINASE NEKL-3"/>
    <property type="match status" value="1"/>
</dbReference>
<dbReference type="SUPFAM" id="SSF56112">
    <property type="entry name" value="Protein kinase-like (PK-like)"/>
    <property type="match status" value="1"/>
</dbReference>
<dbReference type="InterPro" id="IPR011990">
    <property type="entry name" value="TPR-like_helical_dom_sf"/>
</dbReference>
<dbReference type="Pfam" id="PF00069">
    <property type="entry name" value="Pkinase"/>
    <property type="match status" value="1"/>
</dbReference>
<keyword evidence="5" id="KW-1133">Transmembrane helix</keyword>
<organism evidence="7 8">
    <name type="scientific">Luteolibacter ambystomatis</name>
    <dbReference type="NCBI Taxonomy" id="2824561"/>
    <lineage>
        <taxon>Bacteria</taxon>
        <taxon>Pseudomonadati</taxon>
        <taxon>Verrucomicrobiota</taxon>
        <taxon>Verrucomicrobiia</taxon>
        <taxon>Verrucomicrobiales</taxon>
        <taxon>Verrucomicrobiaceae</taxon>
        <taxon>Luteolibacter</taxon>
    </lineage>
</organism>
<gene>
    <name evidence="7" type="ORF">KBB96_04290</name>
</gene>
<evidence type="ECO:0000256" key="3">
    <source>
        <dbReference type="ARBA" id="ARBA00022777"/>
    </source>
</evidence>
<keyword evidence="5" id="KW-0472">Membrane</keyword>
<evidence type="ECO:0000256" key="5">
    <source>
        <dbReference type="SAM" id="Phobius"/>
    </source>
</evidence>
<keyword evidence="3 7" id="KW-0418">Kinase</keyword>
<keyword evidence="8" id="KW-1185">Reference proteome</keyword>
<feature type="domain" description="Protein kinase" evidence="6">
    <location>
        <begin position="1"/>
        <end position="268"/>
    </location>
</feature>
<dbReference type="PANTHER" id="PTHR43289">
    <property type="entry name" value="MITOGEN-ACTIVATED PROTEIN KINASE KINASE KINASE 20-RELATED"/>
    <property type="match status" value="1"/>
</dbReference>
<dbReference type="Gene3D" id="1.25.40.10">
    <property type="entry name" value="Tetratricopeptide repeat domain"/>
    <property type="match status" value="1"/>
</dbReference>
<proteinExistence type="predicted"/>
<evidence type="ECO:0000256" key="2">
    <source>
        <dbReference type="ARBA" id="ARBA00022741"/>
    </source>
</evidence>
<dbReference type="PROSITE" id="PS50011">
    <property type="entry name" value="PROTEIN_KINASE_DOM"/>
    <property type="match status" value="1"/>
</dbReference>
<dbReference type="GO" id="GO:0005524">
    <property type="term" value="F:ATP binding"/>
    <property type="evidence" value="ECO:0007669"/>
    <property type="project" value="UniProtKB-KW"/>
</dbReference>
<evidence type="ECO:0000256" key="1">
    <source>
        <dbReference type="ARBA" id="ARBA00022679"/>
    </source>
</evidence>
<keyword evidence="2" id="KW-0547">Nucleotide-binding</keyword>
<dbReference type="InterPro" id="IPR011009">
    <property type="entry name" value="Kinase-like_dom_sf"/>
</dbReference>
<feature type="transmembrane region" description="Helical" evidence="5">
    <location>
        <begin position="297"/>
        <end position="317"/>
    </location>
</feature>
<keyword evidence="1" id="KW-0808">Transferase</keyword>
<dbReference type="KEGG" id="lamb:KBB96_04290"/>
<keyword evidence="4" id="KW-0067">ATP-binding</keyword>
<reference evidence="7" key="1">
    <citation type="submission" date="2021-04" db="EMBL/GenBank/DDBJ databases">
        <title>Luteolibacter sp. 32A isolated from the skin of an Anderson's salamander (Ambystoma andersonii).</title>
        <authorList>
            <person name="Spergser J."/>
            <person name="Busse H.-J."/>
        </authorList>
    </citation>
    <scope>NUCLEOTIDE SEQUENCE</scope>
    <source>
        <strain evidence="7">32A</strain>
    </source>
</reference>
<dbReference type="AlphaFoldDB" id="A0A975J151"/>
<dbReference type="SMART" id="SM00220">
    <property type="entry name" value="S_TKc"/>
    <property type="match status" value="1"/>
</dbReference>